<dbReference type="PANTHER" id="PTHR38436:SF1">
    <property type="entry name" value="ESTER CYCLASE"/>
    <property type="match status" value="1"/>
</dbReference>
<dbReference type="GO" id="GO:0030638">
    <property type="term" value="P:polyketide metabolic process"/>
    <property type="evidence" value="ECO:0007669"/>
    <property type="project" value="InterPro"/>
</dbReference>
<gene>
    <name evidence="1" type="ORF">HG542_09320</name>
</gene>
<comment type="caution">
    <text evidence="1">The sequence shown here is derived from an EMBL/GenBank/DDBJ whole genome shotgun (WGS) entry which is preliminary data.</text>
</comment>
<dbReference type="PANTHER" id="PTHR38436">
    <property type="entry name" value="POLYKETIDE CYCLASE SNOAL-LIKE DOMAIN"/>
    <property type="match status" value="1"/>
</dbReference>
<dbReference type="Proteomes" id="UP000587462">
    <property type="component" value="Unassembled WGS sequence"/>
</dbReference>
<organism evidence="1 2">
    <name type="scientific">Streptomyces morookaense</name>
    <name type="common">Streptoverticillium morookaense</name>
    <dbReference type="NCBI Taxonomy" id="1970"/>
    <lineage>
        <taxon>Bacteria</taxon>
        <taxon>Bacillati</taxon>
        <taxon>Actinomycetota</taxon>
        <taxon>Actinomycetes</taxon>
        <taxon>Kitasatosporales</taxon>
        <taxon>Streptomycetaceae</taxon>
        <taxon>Streptomyces</taxon>
    </lineage>
</organism>
<keyword evidence="2" id="KW-1185">Reference proteome</keyword>
<dbReference type="InterPro" id="IPR009959">
    <property type="entry name" value="Cyclase_SnoaL-like"/>
</dbReference>
<sequence>MTFVQVIDCRTSKYSEMNRLLDAWVEQTEGKRTATHSLVGRDHTEPDHYVEIIEFPSYEKAMSNSNLPETNRIFEEMVSLCDGMPTFTDLDVVREDQLNKATARRFFDEVAMDGHLSLVDELCLADYRHHDVGQEAASVVGTEPLKNAVADWRQAFDFRFTLEGELAEADRVCVRWTWRGTHRGTFMGIAPTGRQAEMAGVTEFRFRDGRIEEAWWTYDRLGLLRQLGGEVSV</sequence>
<dbReference type="EMBL" id="JABBXF010000016">
    <property type="protein sequence ID" value="NVK77864.1"/>
    <property type="molecule type" value="Genomic_DNA"/>
</dbReference>
<dbReference type="Gene3D" id="3.10.450.50">
    <property type="match status" value="1"/>
</dbReference>
<dbReference type="InterPro" id="IPR032710">
    <property type="entry name" value="NTF2-like_dom_sf"/>
</dbReference>
<evidence type="ECO:0000313" key="2">
    <source>
        <dbReference type="Proteomes" id="UP000587462"/>
    </source>
</evidence>
<reference evidence="1 2" key="1">
    <citation type="submission" date="2020-04" db="EMBL/GenBank/DDBJ databases">
        <title>Draft Genome Sequence of Streptomyces morookaense DSM 40503, an 8-azaguanine-producing strain.</title>
        <authorList>
            <person name="Qi J."/>
            <person name="Gao J.-M."/>
        </authorList>
    </citation>
    <scope>NUCLEOTIDE SEQUENCE [LARGE SCALE GENOMIC DNA]</scope>
    <source>
        <strain evidence="1 2">DSM 40503</strain>
    </source>
</reference>
<dbReference type="SUPFAM" id="SSF54427">
    <property type="entry name" value="NTF2-like"/>
    <property type="match status" value="1"/>
</dbReference>
<proteinExistence type="predicted"/>
<accession>A0A7Y7E706</accession>
<name>A0A7Y7E706_STRMO</name>
<dbReference type="RefSeq" id="WP_171079643.1">
    <property type="nucleotide sequence ID" value="NZ_BNBU01000003.1"/>
</dbReference>
<dbReference type="Pfam" id="PF07366">
    <property type="entry name" value="SnoaL"/>
    <property type="match status" value="1"/>
</dbReference>
<protein>
    <submittedName>
        <fullName evidence="1">Ester cyclase</fullName>
    </submittedName>
</protein>
<dbReference type="AlphaFoldDB" id="A0A7Y7E706"/>
<evidence type="ECO:0000313" key="1">
    <source>
        <dbReference type="EMBL" id="NVK77864.1"/>
    </source>
</evidence>